<proteinExistence type="inferred from homology"/>
<dbReference type="PROSITE" id="PS51532">
    <property type="entry name" value="PITH"/>
    <property type="match status" value="1"/>
</dbReference>
<evidence type="ECO:0000259" key="2">
    <source>
        <dbReference type="PROSITE" id="PS51532"/>
    </source>
</evidence>
<keyword evidence="4" id="KW-1185">Reference proteome</keyword>
<dbReference type="EMBL" id="CAUYUJ010015416">
    <property type="protein sequence ID" value="CAK0853682.1"/>
    <property type="molecule type" value="Genomic_DNA"/>
</dbReference>
<dbReference type="PANTHER" id="PTHR12175:SF5">
    <property type="entry name" value="OS03G0795500 PROTEIN"/>
    <property type="match status" value="1"/>
</dbReference>
<comment type="similarity">
    <text evidence="1">Belongs to the PITHD1 family.</text>
</comment>
<name>A0ABN9U495_9DINO</name>
<reference evidence="3" key="1">
    <citation type="submission" date="2023-10" db="EMBL/GenBank/DDBJ databases">
        <authorList>
            <person name="Chen Y."/>
            <person name="Shah S."/>
            <person name="Dougan E. K."/>
            <person name="Thang M."/>
            <person name="Chan C."/>
        </authorList>
    </citation>
    <scope>NUCLEOTIDE SEQUENCE [LARGE SCALE GENOMIC DNA]</scope>
</reference>
<dbReference type="Gene3D" id="2.60.120.470">
    <property type="entry name" value="PITH domain"/>
    <property type="match status" value="1"/>
</dbReference>
<dbReference type="InterPro" id="IPR037047">
    <property type="entry name" value="PITH_dom_sf"/>
</dbReference>
<dbReference type="Proteomes" id="UP001189429">
    <property type="component" value="Unassembled WGS sequence"/>
</dbReference>
<dbReference type="Pfam" id="PF06201">
    <property type="entry name" value="PITH"/>
    <property type="match status" value="1"/>
</dbReference>
<dbReference type="PANTHER" id="PTHR12175">
    <property type="entry name" value="AD039 HT014 THIOREDOXIN FAMILY TRP26"/>
    <property type="match status" value="1"/>
</dbReference>
<evidence type="ECO:0000313" key="4">
    <source>
        <dbReference type="Proteomes" id="UP001189429"/>
    </source>
</evidence>
<comment type="caution">
    <text evidence="3">The sequence shown here is derived from an EMBL/GenBank/DDBJ whole genome shotgun (WGS) entry which is preliminary data.</text>
</comment>
<gene>
    <name evidence="3" type="ORF">PCOR1329_LOCUS45063</name>
</gene>
<dbReference type="SUPFAM" id="SSF49785">
    <property type="entry name" value="Galactose-binding domain-like"/>
    <property type="match status" value="1"/>
</dbReference>
<dbReference type="InterPro" id="IPR045099">
    <property type="entry name" value="PITH1-like"/>
</dbReference>
<dbReference type="InterPro" id="IPR008979">
    <property type="entry name" value="Galactose-bd-like_sf"/>
</dbReference>
<dbReference type="InterPro" id="IPR010400">
    <property type="entry name" value="PITH_dom"/>
</dbReference>
<protein>
    <recommendedName>
        <fullName evidence="2">PITH domain-containing protein</fullName>
    </recommendedName>
</protein>
<evidence type="ECO:0000256" key="1">
    <source>
        <dbReference type="ARBA" id="ARBA00025788"/>
    </source>
</evidence>
<feature type="domain" description="PITH" evidence="2">
    <location>
        <begin position="1"/>
        <end position="152"/>
    </location>
</feature>
<evidence type="ECO:0000313" key="3">
    <source>
        <dbReference type="EMBL" id="CAK0853682.1"/>
    </source>
</evidence>
<organism evidence="3 4">
    <name type="scientific">Prorocentrum cordatum</name>
    <dbReference type="NCBI Taxonomy" id="2364126"/>
    <lineage>
        <taxon>Eukaryota</taxon>
        <taxon>Sar</taxon>
        <taxon>Alveolata</taxon>
        <taxon>Dinophyceae</taxon>
        <taxon>Prorocentrales</taxon>
        <taxon>Prorocentraceae</taxon>
        <taxon>Prorocentrum</taxon>
    </lineage>
</organism>
<sequence>MVSCLNEDAHYPVANLFKKDGSYLQSDTDPQLLVSVPFAEPVCIAGLRIEATAGDEEAPARVKLFTNRPDIGFDEAESDEPLQSFELALADTKAGAPALELRRAKFRSVHSLQLFVEENYGADVTRLTYLHILGEAKHSGSGDGFGLPIPAGFKLDAITETPPSYFS</sequence>
<accession>A0ABN9U495</accession>